<evidence type="ECO:0000313" key="2">
    <source>
        <dbReference type="Proteomes" id="UP000814128"/>
    </source>
</evidence>
<reference evidence="1" key="1">
    <citation type="submission" date="2021-02" db="EMBL/GenBank/DDBJ databases">
        <authorList>
            <consortium name="DOE Joint Genome Institute"/>
            <person name="Ahrendt S."/>
            <person name="Looney B.P."/>
            <person name="Miyauchi S."/>
            <person name="Morin E."/>
            <person name="Drula E."/>
            <person name="Courty P.E."/>
            <person name="Chicoki N."/>
            <person name="Fauchery L."/>
            <person name="Kohler A."/>
            <person name="Kuo A."/>
            <person name="Labutti K."/>
            <person name="Pangilinan J."/>
            <person name="Lipzen A."/>
            <person name="Riley R."/>
            <person name="Andreopoulos W."/>
            <person name="He G."/>
            <person name="Johnson J."/>
            <person name="Barry K.W."/>
            <person name="Grigoriev I.V."/>
            <person name="Nagy L."/>
            <person name="Hibbett D."/>
            <person name="Henrissat B."/>
            <person name="Matheny P.B."/>
            <person name="Labbe J."/>
            <person name="Martin F."/>
        </authorList>
    </citation>
    <scope>NUCLEOTIDE SEQUENCE</scope>
    <source>
        <strain evidence="1">EC-137</strain>
    </source>
</reference>
<reference evidence="1" key="2">
    <citation type="journal article" date="2022" name="New Phytol.">
        <title>Evolutionary transition to the ectomycorrhizal habit in the genomes of a hyperdiverse lineage of mushroom-forming fungi.</title>
        <authorList>
            <person name="Looney B."/>
            <person name="Miyauchi S."/>
            <person name="Morin E."/>
            <person name="Drula E."/>
            <person name="Courty P.E."/>
            <person name="Kohler A."/>
            <person name="Kuo A."/>
            <person name="LaButti K."/>
            <person name="Pangilinan J."/>
            <person name="Lipzen A."/>
            <person name="Riley R."/>
            <person name="Andreopoulos W."/>
            <person name="He G."/>
            <person name="Johnson J."/>
            <person name="Nolan M."/>
            <person name="Tritt A."/>
            <person name="Barry K.W."/>
            <person name="Grigoriev I.V."/>
            <person name="Nagy L.G."/>
            <person name="Hibbett D."/>
            <person name="Henrissat B."/>
            <person name="Matheny P.B."/>
            <person name="Labbe J."/>
            <person name="Martin F.M."/>
        </authorList>
    </citation>
    <scope>NUCLEOTIDE SEQUENCE</scope>
    <source>
        <strain evidence="1">EC-137</strain>
    </source>
</reference>
<accession>A0ACB8QFB3</accession>
<sequence length="640" mass="68138">MSFSTLVAILASALACAAQTTVVVNGTASHNIPETLWGLMFEDISHSGDGGLYGELLQNRAFQEVTPGTVAALAAWTPVGGASIAVIADSTPLSSALPNALQIIVPDGVAGVGNMGFWGINVNASWTYNASFFFRFPDTLPSSDVTATASLVSASGGTVFASANVSLSPTADWTQVFTTLTPSASAPDTLNNFTVTFKDFSGTINTALFSLFPPTFMGQENGMRADIAQALLDLGPSFFRFPGGNNIEGNTIATRWQWNNTVGPLTSRPGREGTWSYINTDGLGLYEYLVWIELMGMQPIMAIWSGFSLGGQTVANSPDALAPYIEQARQQIEFVVGNTSTPGGALRASLGHPEPFTLNFVEVGNEDQFAPSTYLYRWPAFMNALQPLFPDIRFLATTFIFNPVLGPTPQSYDSHMYDTPDWFAKNSIMYDGFLRNGTTYFEGEYAAISVNPSDLFGTPANGRFTFPTMNGSVGEAAFMMGLERNADIVFAASYAPLLGHVTQNQWTPNLLAFDAGAVIKSTSYYVQQMFSLNRGDAYLPSTRADPSGTLFWSVVQQNAPPAFIIKLANTGADAANVTFQLPAAVKGAARLVQISGNPTDSNTPESPDKVVPVTSSVDAGQDMVVAAPGFSVSVVTVPIA</sequence>
<gene>
    <name evidence="1" type="ORF">K488DRAFT_54426</name>
</gene>
<keyword evidence="1" id="KW-0378">Hydrolase</keyword>
<protein>
    <submittedName>
        <fullName evidence="1">Glycoside hydrolase</fullName>
    </submittedName>
</protein>
<dbReference type="EMBL" id="MU273626">
    <property type="protein sequence ID" value="KAI0030352.1"/>
    <property type="molecule type" value="Genomic_DNA"/>
</dbReference>
<keyword evidence="2" id="KW-1185">Reference proteome</keyword>
<evidence type="ECO:0000313" key="1">
    <source>
        <dbReference type="EMBL" id="KAI0030352.1"/>
    </source>
</evidence>
<proteinExistence type="predicted"/>
<comment type="caution">
    <text evidence="1">The sequence shown here is derived from an EMBL/GenBank/DDBJ whole genome shotgun (WGS) entry which is preliminary data.</text>
</comment>
<organism evidence="1 2">
    <name type="scientific">Vararia minispora EC-137</name>
    <dbReference type="NCBI Taxonomy" id="1314806"/>
    <lineage>
        <taxon>Eukaryota</taxon>
        <taxon>Fungi</taxon>
        <taxon>Dikarya</taxon>
        <taxon>Basidiomycota</taxon>
        <taxon>Agaricomycotina</taxon>
        <taxon>Agaricomycetes</taxon>
        <taxon>Russulales</taxon>
        <taxon>Lachnocladiaceae</taxon>
        <taxon>Vararia</taxon>
    </lineage>
</organism>
<dbReference type="Proteomes" id="UP000814128">
    <property type="component" value="Unassembled WGS sequence"/>
</dbReference>
<name>A0ACB8QFB3_9AGAM</name>